<evidence type="ECO:0000313" key="10">
    <source>
        <dbReference type="Proteomes" id="UP000053372"/>
    </source>
</evidence>
<comment type="caution">
    <text evidence="9">The sequence shown here is derived from an EMBL/GenBank/DDBJ whole genome shotgun (WGS) entry which is preliminary data.</text>
</comment>
<keyword evidence="10" id="KW-1185">Reference proteome</keyword>
<feature type="transmembrane region" description="Helical" evidence="7">
    <location>
        <begin position="303"/>
        <end position="323"/>
    </location>
</feature>
<reference evidence="9 10" key="1">
    <citation type="journal article" date="2015" name="Genome Announc.">
        <title>Draft Genome of the Euendolithic (true boring) Cyanobacterium Mastigocoleus testarum strain BC008.</title>
        <authorList>
            <person name="Guida B.S."/>
            <person name="Garcia-Pichel F."/>
        </authorList>
    </citation>
    <scope>NUCLEOTIDE SEQUENCE [LARGE SCALE GENOMIC DNA]</scope>
    <source>
        <strain evidence="9 10">BC008</strain>
    </source>
</reference>
<dbReference type="EMBL" id="LMTZ01000088">
    <property type="protein sequence ID" value="KST67391.1"/>
    <property type="molecule type" value="Genomic_DNA"/>
</dbReference>
<evidence type="ECO:0000313" key="9">
    <source>
        <dbReference type="EMBL" id="KST67391.1"/>
    </source>
</evidence>
<dbReference type="PANTHER" id="PTHR32322:SF18">
    <property type="entry name" value="S-ADENOSYLMETHIONINE_S-ADENOSYLHOMOCYSTEINE TRANSPORTER"/>
    <property type="match status" value="1"/>
</dbReference>
<gene>
    <name evidence="9" type="ORF">BC008_29805</name>
</gene>
<sequence>MSRIISQVSNFISGTRGKIYLWIAVLIFGAANAITRQLTELGTQNLIDGRNPISSCNVLFAGNICALLLLIAVYWRQLNINNLKQISTQNWLSMIVVAILSGAVAPGLIFEALSRTMVTNVVLIGRIETPLALVLSILFLRARVDIWTITGAIISLFGVFATVILQGIWENTMSPDNFVSVGVGEIMTALAALGLAIATIVSQAKLQQIPLGIFSVFRTVIATVVFFVAAIYFFSPQHFMDIFSPFLWQWMLIYAGVIVVLGQLAWFTGLKNSTPSDVSLVSSFTPVAGILAAYLILGEAPTLAQYIGGSIVLFGIFLNQIGIQRQSRLQVKKSEEVRLEIIDKPGFKGM</sequence>
<keyword evidence="4 7" id="KW-0812">Transmembrane</keyword>
<feature type="transmembrane region" description="Helical" evidence="7">
    <location>
        <begin position="147"/>
        <end position="169"/>
    </location>
</feature>
<organism evidence="9 10">
    <name type="scientific">Mastigocoleus testarum BC008</name>
    <dbReference type="NCBI Taxonomy" id="371196"/>
    <lineage>
        <taxon>Bacteria</taxon>
        <taxon>Bacillati</taxon>
        <taxon>Cyanobacteriota</taxon>
        <taxon>Cyanophyceae</taxon>
        <taxon>Nostocales</taxon>
        <taxon>Hapalosiphonaceae</taxon>
        <taxon>Mastigocoleus</taxon>
    </lineage>
</organism>
<evidence type="ECO:0000259" key="8">
    <source>
        <dbReference type="Pfam" id="PF00892"/>
    </source>
</evidence>
<evidence type="ECO:0000256" key="1">
    <source>
        <dbReference type="ARBA" id="ARBA00004651"/>
    </source>
</evidence>
<feature type="transmembrane region" description="Helical" evidence="7">
    <location>
        <begin position="246"/>
        <end position="266"/>
    </location>
</feature>
<comment type="similarity">
    <text evidence="2">Belongs to the EamA transporter family.</text>
</comment>
<feature type="transmembrane region" description="Helical" evidence="7">
    <location>
        <begin position="181"/>
        <end position="201"/>
    </location>
</feature>
<dbReference type="Proteomes" id="UP000053372">
    <property type="component" value="Unassembled WGS sequence"/>
</dbReference>
<feature type="transmembrane region" description="Helical" evidence="7">
    <location>
        <begin position="20"/>
        <end position="38"/>
    </location>
</feature>
<feature type="transmembrane region" description="Helical" evidence="7">
    <location>
        <begin position="90"/>
        <end position="109"/>
    </location>
</feature>
<evidence type="ECO:0000256" key="7">
    <source>
        <dbReference type="SAM" id="Phobius"/>
    </source>
</evidence>
<keyword evidence="3" id="KW-1003">Cell membrane</keyword>
<evidence type="ECO:0000256" key="6">
    <source>
        <dbReference type="ARBA" id="ARBA00023136"/>
    </source>
</evidence>
<dbReference type="PANTHER" id="PTHR32322">
    <property type="entry name" value="INNER MEMBRANE TRANSPORTER"/>
    <property type="match status" value="1"/>
</dbReference>
<feature type="transmembrane region" description="Helical" evidence="7">
    <location>
        <begin position="213"/>
        <end position="234"/>
    </location>
</feature>
<dbReference type="InterPro" id="IPR050638">
    <property type="entry name" value="AA-Vitamin_Transporters"/>
</dbReference>
<dbReference type="GO" id="GO:0005886">
    <property type="term" value="C:plasma membrane"/>
    <property type="evidence" value="ECO:0007669"/>
    <property type="project" value="UniProtKB-SubCell"/>
</dbReference>
<dbReference type="SUPFAM" id="SSF103481">
    <property type="entry name" value="Multidrug resistance efflux transporter EmrE"/>
    <property type="match status" value="2"/>
</dbReference>
<feature type="domain" description="EamA" evidence="8">
    <location>
        <begin position="184"/>
        <end position="318"/>
    </location>
</feature>
<comment type="subcellular location">
    <subcellularLocation>
        <location evidence="1">Cell membrane</location>
        <topology evidence="1">Multi-pass membrane protein</topology>
    </subcellularLocation>
</comment>
<dbReference type="OrthoDB" id="505666at2"/>
<dbReference type="AlphaFoldDB" id="A0A0V7ZTC7"/>
<protein>
    <recommendedName>
        <fullName evidence="8">EamA domain-containing protein</fullName>
    </recommendedName>
</protein>
<keyword evidence="5 7" id="KW-1133">Transmembrane helix</keyword>
<feature type="domain" description="EamA" evidence="8">
    <location>
        <begin position="52"/>
        <end position="163"/>
    </location>
</feature>
<feature type="transmembrane region" description="Helical" evidence="7">
    <location>
        <begin position="58"/>
        <end position="78"/>
    </location>
</feature>
<evidence type="ECO:0000256" key="2">
    <source>
        <dbReference type="ARBA" id="ARBA00007362"/>
    </source>
</evidence>
<evidence type="ECO:0000256" key="3">
    <source>
        <dbReference type="ARBA" id="ARBA00022475"/>
    </source>
</evidence>
<dbReference type="InterPro" id="IPR000620">
    <property type="entry name" value="EamA_dom"/>
</dbReference>
<evidence type="ECO:0000256" key="5">
    <source>
        <dbReference type="ARBA" id="ARBA00022989"/>
    </source>
</evidence>
<proteinExistence type="inferred from homology"/>
<keyword evidence="6 7" id="KW-0472">Membrane</keyword>
<dbReference type="Pfam" id="PF00892">
    <property type="entry name" value="EamA"/>
    <property type="match status" value="2"/>
</dbReference>
<feature type="transmembrane region" description="Helical" evidence="7">
    <location>
        <begin position="278"/>
        <end position="297"/>
    </location>
</feature>
<dbReference type="InterPro" id="IPR037185">
    <property type="entry name" value="EmrE-like"/>
</dbReference>
<accession>A0A0V7ZTC7</accession>
<feature type="transmembrane region" description="Helical" evidence="7">
    <location>
        <begin position="121"/>
        <end position="140"/>
    </location>
</feature>
<name>A0A0V7ZTC7_9CYAN</name>
<dbReference type="RefSeq" id="WP_027845704.1">
    <property type="nucleotide sequence ID" value="NZ_LMTZ01000088.1"/>
</dbReference>
<evidence type="ECO:0000256" key="4">
    <source>
        <dbReference type="ARBA" id="ARBA00022692"/>
    </source>
</evidence>